<evidence type="ECO:0000256" key="11">
    <source>
        <dbReference type="SAM" id="MobiDB-lite"/>
    </source>
</evidence>
<dbReference type="SUPFAM" id="SSF161098">
    <property type="entry name" value="MetI-like"/>
    <property type="match status" value="1"/>
</dbReference>
<evidence type="ECO:0000256" key="9">
    <source>
        <dbReference type="RuleBase" id="RU363032"/>
    </source>
</evidence>
<dbReference type="GO" id="GO:0015423">
    <property type="term" value="F:ABC-type maltose transporter activity"/>
    <property type="evidence" value="ECO:0007669"/>
    <property type="project" value="TreeGrafter"/>
</dbReference>
<gene>
    <name evidence="13" type="ORF">ABIQ69_14995</name>
</gene>
<dbReference type="Pfam" id="PF00528">
    <property type="entry name" value="BPD_transp_1"/>
    <property type="match status" value="1"/>
</dbReference>
<evidence type="ECO:0000256" key="5">
    <source>
        <dbReference type="ARBA" id="ARBA00022597"/>
    </source>
</evidence>
<feature type="transmembrane region" description="Helical" evidence="9">
    <location>
        <begin position="344"/>
        <end position="365"/>
    </location>
</feature>
<evidence type="ECO:0000256" key="7">
    <source>
        <dbReference type="ARBA" id="ARBA00022989"/>
    </source>
</evidence>
<keyword evidence="5 10" id="KW-0762">Sugar transport</keyword>
<dbReference type="GO" id="GO:1990060">
    <property type="term" value="C:maltose transport complex"/>
    <property type="evidence" value="ECO:0007669"/>
    <property type="project" value="TreeGrafter"/>
</dbReference>
<feature type="transmembrane region" description="Helical" evidence="9">
    <location>
        <begin position="513"/>
        <end position="531"/>
    </location>
</feature>
<evidence type="ECO:0000256" key="8">
    <source>
        <dbReference type="ARBA" id="ARBA00023136"/>
    </source>
</evidence>
<dbReference type="GO" id="GO:0042956">
    <property type="term" value="P:maltodextrin transmembrane transport"/>
    <property type="evidence" value="ECO:0007669"/>
    <property type="project" value="TreeGrafter"/>
</dbReference>
<dbReference type="InterPro" id="IPR000515">
    <property type="entry name" value="MetI-like"/>
</dbReference>
<comment type="similarity">
    <text evidence="2 10">Belongs to the binding-protein-dependent transport system permease family. MalFG subfamily.</text>
</comment>
<evidence type="ECO:0000256" key="2">
    <source>
        <dbReference type="ARBA" id="ARBA00009047"/>
    </source>
</evidence>
<dbReference type="InterPro" id="IPR032550">
    <property type="entry name" value="TM_PBP2_N"/>
</dbReference>
<dbReference type="CDD" id="cd06261">
    <property type="entry name" value="TM_PBP2"/>
    <property type="match status" value="1"/>
</dbReference>
<keyword evidence="8 9" id="KW-0472">Membrane</keyword>
<evidence type="ECO:0000256" key="4">
    <source>
        <dbReference type="ARBA" id="ARBA00022475"/>
    </source>
</evidence>
<dbReference type="SUPFAM" id="SSF160964">
    <property type="entry name" value="MalF N-terminal region-like"/>
    <property type="match status" value="1"/>
</dbReference>
<feature type="transmembrane region" description="Helical" evidence="9">
    <location>
        <begin position="483"/>
        <end position="501"/>
    </location>
</feature>
<dbReference type="InterPro" id="IPR035277">
    <property type="entry name" value="MalF_N"/>
</dbReference>
<feature type="transmembrane region" description="Helical" evidence="9">
    <location>
        <begin position="39"/>
        <end position="60"/>
    </location>
</feature>
<dbReference type="EMBL" id="CP158374">
    <property type="protein sequence ID" value="XBX81907.1"/>
    <property type="molecule type" value="Genomic_DNA"/>
</dbReference>
<evidence type="ECO:0000313" key="13">
    <source>
        <dbReference type="EMBL" id="XBX81907.1"/>
    </source>
</evidence>
<evidence type="ECO:0000256" key="10">
    <source>
        <dbReference type="RuleBase" id="RU367050"/>
    </source>
</evidence>
<keyword evidence="6 9" id="KW-0812">Transmembrane</keyword>
<dbReference type="PANTHER" id="PTHR47314">
    <property type="entry name" value="MALTOSE/MALTODEXTRIN TRANSPORT SYSTEM PERMEASE PROTEIN MALF"/>
    <property type="match status" value="1"/>
</dbReference>
<comment type="function">
    <text evidence="10">Part of the ABC transporter complex MalEFGK involved in maltose/maltodextrin import. Probably responsible for the translocation of the substrate across the membrane.</text>
</comment>
<dbReference type="Gene3D" id="3.10.650.10">
    <property type="entry name" value="MalF N-terminal region-like"/>
    <property type="match status" value="1"/>
</dbReference>
<sequence length="541" mass="58590">MSTTIEDGTRQDAPPPKPSRRQRQAAAIADAASGGMKVFFVKLIALAIVDALAVYAIFVLIAHAQWVPMVVVVAVTAVVNWIYFSRKKLPAKYLTPGVIFLAVFQVFVLLYTGYIAFTNYGTGHNGSKEQAVSSLMASSLERVEDSPTYPVTVVEQGGQLGLLVTDPDGDASIGTNDRPLEPVSGVEFEGDKAVAADGWTTLQFADVLARTDEVTALAVPFSDDPNDGAIRTPDGSSGYLYVSTLEYDEAAGTMTDLETGTVYADTGVGAFTAEDGEQLLPGWQITVGFDNFVRAVTDARLAGPLVYVTLWTFAFALISVASTFFLGLFLAIVFNDLRMRGRKIYRVLMILPYAIPSFLSALVWAGMMNQSFGFINQVLLGGASVPWLTDPLLAKVSILIVNLWLGFPYMFLVCMGALQSIPDELQEAATVDGAKPWAVFRLIKLPLLLVTVAPLLIASFAFNFNNFNTIYMLTDGGPRDSNAPIPVGFTDILITMVYKVAFTGQTRDYGLASAYSIIIFIVVAIISIIAFRRTKSLEELN</sequence>
<evidence type="ECO:0000256" key="3">
    <source>
        <dbReference type="ARBA" id="ARBA00022448"/>
    </source>
</evidence>
<feature type="domain" description="ABC transmembrane type-1" evidence="12">
    <location>
        <begin position="309"/>
        <end position="530"/>
    </location>
</feature>
<accession>A0AAU7W8Z7</accession>
<dbReference type="AlphaFoldDB" id="A0AAU7W8Z7"/>
<evidence type="ECO:0000256" key="6">
    <source>
        <dbReference type="ARBA" id="ARBA00022692"/>
    </source>
</evidence>
<dbReference type="RefSeq" id="WP_350347929.1">
    <property type="nucleotide sequence ID" value="NZ_CP158374.1"/>
</dbReference>
<keyword evidence="3 9" id="KW-0813">Transport</keyword>
<keyword evidence="4 10" id="KW-1003">Cell membrane</keyword>
<organism evidence="13">
    <name type="scientific">Agromyces sp. G08B096</name>
    <dbReference type="NCBI Taxonomy" id="3156399"/>
    <lineage>
        <taxon>Bacteria</taxon>
        <taxon>Bacillati</taxon>
        <taxon>Actinomycetota</taxon>
        <taxon>Actinomycetes</taxon>
        <taxon>Micrococcales</taxon>
        <taxon>Microbacteriaceae</taxon>
        <taxon>Agromyces</taxon>
    </lineage>
</organism>
<name>A0AAU7W8Z7_9MICO</name>
<feature type="transmembrane region" description="Helical" evidence="9">
    <location>
        <begin position="310"/>
        <end position="332"/>
    </location>
</feature>
<evidence type="ECO:0000256" key="1">
    <source>
        <dbReference type="ARBA" id="ARBA00004651"/>
    </source>
</evidence>
<feature type="transmembrane region" description="Helical" evidence="9">
    <location>
        <begin position="396"/>
        <end position="418"/>
    </location>
</feature>
<dbReference type="InterPro" id="IPR035906">
    <property type="entry name" value="MetI-like_sf"/>
</dbReference>
<feature type="transmembrane region" description="Helical" evidence="9">
    <location>
        <begin position="438"/>
        <end position="462"/>
    </location>
</feature>
<dbReference type="PANTHER" id="PTHR47314:SF1">
    <property type="entry name" value="MALTOSE_MALTODEXTRIN TRANSPORT SYSTEM PERMEASE PROTEIN MALF"/>
    <property type="match status" value="1"/>
</dbReference>
<dbReference type="Gene3D" id="1.20.58.370">
    <property type="entry name" value="MalF N-terminal region-like"/>
    <property type="match status" value="1"/>
</dbReference>
<proteinExistence type="inferred from homology"/>
<dbReference type="Pfam" id="PF16296">
    <property type="entry name" value="TM_PBP2_N"/>
    <property type="match status" value="1"/>
</dbReference>
<comment type="subcellular location">
    <subcellularLocation>
        <location evidence="1 9">Cell membrane</location>
        <topology evidence="1 9">Multi-pass membrane protein</topology>
    </subcellularLocation>
</comment>
<dbReference type="PROSITE" id="PS50928">
    <property type="entry name" value="ABC_TM1"/>
    <property type="match status" value="1"/>
</dbReference>
<keyword evidence="7 9" id="KW-1133">Transmembrane helix</keyword>
<evidence type="ECO:0000259" key="12">
    <source>
        <dbReference type="PROSITE" id="PS50928"/>
    </source>
</evidence>
<feature type="region of interest" description="Disordered" evidence="11">
    <location>
        <begin position="1"/>
        <end position="20"/>
    </location>
</feature>
<feature type="transmembrane region" description="Helical" evidence="9">
    <location>
        <begin position="66"/>
        <end position="84"/>
    </location>
</feature>
<feature type="transmembrane region" description="Helical" evidence="9">
    <location>
        <begin position="96"/>
        <end position="117"/>
    </location>
</feature>
<reference evidence="13" key="1">
    <citation type="submission" date="2024-05" db="EMBL/GenBank/DDBJ databases">
        <authorList>
            <person name="Yu L."/>
        </authorList>
    </citation>
    <scope>NUCLEOTIDE SEQUENCE</scope>
    <source>
        <strain evidence="13">G08B096</strain>
    </source>
</reference>
<protein>
    <recommendedName>
        <fullName evidence="10">Maltose/maltodextrin transport system permease protein</fullName>
    </recommendedName>
</protein>
<dbReference type="Gene3D" id="1.10.3720.10">
    <property type="entry name" value="MetI-like"/>
    <property type="match status" value="1"/>
</dbReference>